<dbReference type="HOGENOM" id="CLU_1710298_0_0_7"/>
<reference evidence="2 3" key="1">
    <citation type="journal article" date="2011" name="J. Bacteriol.">
        <title>Genome sequence of the mercury-methylating strain Desulfovibrio desulfuricans ND132.</title>
        <authorList>
            <person name="Brown S.D."/>
            <person name="Gilmour C.C."/>
            <person name="Kucken A.M."/>
            <person name="Wall J.D."/>
            <person name="Elias D.A."/>
            <person name="Brandt C.C."/>
            <person name="Podar M."/>
            <person name="Chertkov O."/>
            <person name="Held B."/>
            <person name="Bruce D.C."/>
            <person name="Detter J.C."/>
            <person name="Tapia R."/>
            <person name="Han C.S."/>
            <person name="Goodwin L.A."/>
            <person name="Cheng J.F."/>
            <person name="Pitluck S."/>
            <person name="Woyke T."/>
            <person name="Mikhailova N."/>
            <person name="Ivanova N.N."/>
            <person name="Han J."/>
            <person name="Lucas S."/>
            <person name="Lapidus A.L."/>
            <person name="Land M.L."/>
            <person name="Hauser L.J."/>
            <person name="Palumbo A.V."/>
        </authorList>
    </citation>
    <scope>NUCLEOTIDE SEQUENCE [LARGE SCALE GENOMIC DNA]</scope>
    <source>
        <strain evidence="2 3">ND132</strain>
    </source>
</reference>
<dbReference type="AlphaFoldDB" id="F0JGY8"/>
<dbReference type="Proteomes" id="UP000007845">
    <property type="component" value="Chromosome"/>
</dbReference>
<accession>F0JGY8</accession>
<evidence type="ECO:0000313" key="2">
    <source>
        <dbReference type="EMBL" id="EGB15178.1"/>
    </source>
</evidence>
<organism evidence="2 3">
    <name type="scientific">Pseudodesulfovibrio mercurii</name>
    <dbReference type="NCBI Taxonomy" id="641491"/>
    <lineage>
        <taxon>Bacteria</taxon>
        <taxon>Pseudomonadati</taxon>
        <taxon>Thermodesulfobacteriota</taxon>
        <taxon>Desulfovibrionia</taxon>
        <taxon>Desulfovibrionales</taxon>
        <taxon>Desulfovibrionaceae</taxon>
    </lineage>
</organism>
<keyword evidence="1" id="KW-0812">Transmembrane</keyword>
<dbReference type="KEGG" id="ddn:DND132_1972"/>
<gene>
    <name evidence="2" type="ORF">DND132_1972</name>
</gene>
<keyword evidence="1" id="KW-1133">Transmembrane helix</keyword>
<feature type="transmembrane region" description="Helical" evidence="1">
    <location>
        <begin position="50"/>
        <end position="69"/>
    </location>
</feature>
<dbReference type="RefSeq" id="WP_014322605.1">
    <property type="nucleotide sequence ID" value="NC_016803.1"/>
</dbReference>
<feature type="transmembrane region" description="Helical" evidence="1">
    <location>
        <begin position="110"/>
        <end position="129"/>
    </location>
</feature>
<feature type="transmembrane region" description="Helical" evidence="1">
    <location>
        <begin position="7"/>
        <end position="30"/>
    </location>
</feature>
<evidence type="ECO:0000313" key="3">
    <source>
        <dbReference type="Proteomes" id="UP000007845"/>
    </source>
</evidence>
<protein>
    <submittedName>
        <fullName evidence="2">Uncharacterized protein</fullName>
    </submittedName>
</protein>
<dbReference type="EMBL" id="CP003220">
    <property type="protein sequence ID" value="EGB15178.1"/>
    <property type="molecule type" value="Genomic_DNA"/>
</dbReference>
<sequence length="153" mass="16428" precursor="true">MRLLVRIILLGYLALQAFAVAVYVFLVGLFTAIDLVTLDFARLRSLNWPFVLFVMAAGATHFLLVRHVCLRIEGRTGSAKPAIAAAAVNVLLAAYPLGETVLNQWDGATHLFYGGIFLANAMLLAAFAFRPAHDFILRPRRAADGGGGAETGG</sequence>
<keyword evidence="1" id="KW-0472">Membrane</keyword>
<name>F0JGY8_9BACT</name>
<evidence type="ECO:0000256" key="1">
    <source>
        <dbReference type="SAM" id="Phobius"/>
    </source>
</evidence>
<dbReference type="STRING" id="641491.DND132_1972"/>
<feature type="transmembrane region" description="Helical" evidence="1">
    <location>
        <begin position="81"/>
        <end position="98"/>
    </location>
</feature>
<keyword evidence="3" id="KW-1185">Reference proteome</keyword>
<proteinExistence type="predicted"/>